<gene>
    <name evidence="1" type="ORF">HRV97_04905</name>
</gene>
<evidence type="ECO:0008006" key="3">
    <source>
        <dbReference type="Google" id="ProtNLM"/>
    </source>
</evidence>
<accession>A0ABX2JEH8</accession>
<protein>
    <recommendedName>
        <fullName evidence="3">DUF2336 domain-containing protein</fullName>
    </recommendedName>
</protein>
<proteinExistence type="predicted"/>
<dbReference type="EMBL" id="JABULH010000001">
    <property type="protein sequence ID" value="NTS64493.1"/>
    <property type="molecule type" value="Genomic_DNA"/>
</dbReference>
<evidence type="ECO:0000313" key="1">
    <source>
        <dbReference type="EMBL" id="NTS64493.1"/>
    </source>
</evidence>
<dbReference type="Proteomes" id="UP000621447">
    <property type="component" value="Unassembled WGS sequence"/>
</dbReference>
<keyword evidence="2" id="KW-1185">Reference proteome</keyword>
<comment type="caution">
    <text evidence="1">The sequence shown here is derived from an EMBL/GenBank/DDBJ whole genome shotgun (WGS) entry which is preliminary data.</text>
</comment>
<dbReference type="InterPro" id="IPR046736">
    <property type="entry name" value="DUF6628"/>
</dbReference>
<reference evidence="1 2" key="1">
    <citation type="submission" date="2020-06" db="EMBL/GenBank/DDBJ databases">
        <title>Sphingomonas hominis sp. nov., a member of the Sphingomonas, isolated from the hair of a 22-year-old girl.</title>
        <authorList>
            <person name="Zhang D.-F."/>
            <person name="Cui X.-W."/>
        </authorList>
    </citation>
    <scope>NUCLEOTIDE SEQUENCE [LARGE SCALE GENOMIC DNA]</scope>
    <source>
        <strain evidence="1 2">HHU CXW</strain>
    </source>
</reference>
<name>A0ABX2JEH8_9SPHN</name>
<evidence type="ECO:0000313" key="2">
    <source>
        <dbReference type="Proteomes" id="UP000621447"/>
    </source>
</evidence>
<dbReference type="RefSeq" id="WP_174192497.1">
    <property type="nucleotide sequence ID" value="NZ_JABULH010000001.1"/>
</dbReference>
<organism evidence="1 2">
    <name type="scientific">Sphingomonas hominis</name>
    <dbReference type="NCBI Taxonomy" id="2741495"/>
    <lineage>
        <taxon>Bacteria</taxon>
        <taxon>Pseudomonadati</taxon>
        <taxon>Pseudomonadota</taxon>
        <taxon>Alphaproteobacteria</taxon>
        <taxon>Sphingomonadales</taxon>
        <taxon>Sphingomonadaceae</taxon>
        <taxon>Sphingomonas</taxon>
    </lineage>
</organism>
<dbReference type="Pfam" id="PF20333">
    <property type="entry name" value="DUF6628"/>
    <property type="match status" value="1"/>
</dbReference>
<sequence length="141" mass="14553">MTITATLSALPHVAPVCDHARLVLFAIRRMGAHGLSDARAAHGFLTAFGEGFCRPLTLARALMADVAATSSMPISIAPCCCSRMTASEQALLTILARVEQAPVSASLLMADLLGHRRVEGVLASAAALAAAFADEGRPISA</sequence>